<feature type="domain" description="Ig-like" evidence="1">
    <location>
        <begin position="86"/>
        <end position="183"/>
    </location>
</feature>
<sequence>MAHSTCKRGNGSYLSTIRLFCDTWNYYCQIYITMKSSLCWIYWIIKWSSILLVVPFSQGHHKRSWRQASHTPKVRGLNYFRNHARPIFLPTKQNVTVHLGQTAHLKCKIKYLGTKAVQWRKIPHSYPLTIGDMPFSPREEISINHRDLDEFVSQWTLVIKETKPDDTGSYECKVSASETFTYTVNLVVLDKPAYIEKTIWLQGTEFVSLSQMINLTCNATGVDRAPEHIDWFHNGHIVHQSDPKWRDRLRISMFQPEVPGRSLISQLIIDFSRLTDQGNYVCRSSEKKTTSINVHVLNAEKDNIKKRYGTSIPDERESQAAHLTSNSVLLFLSLLLAIR</sequence>
<dbReference type="InterPro" id="IPR013106">
    <property type="entry name" value="Ig_V-set"/>
</dbReference>
<dbReference type="Gene3D" id="2.60.40.10">
    <property type="entry name" value="Immunoglobulins"/>
    <property type="match status" value="2"/>
</dbReference>
<gene>
    <name evidence="2" type="ORF">KP79_PYT00370</name>
</gene>
<dbReference type="AlphaFoldDB" id="A0A210QZM2"/>
<dbReference type="SMART" id="SM00409">
    <property type="entry name" value="IG"/>
    <property type="match status" value="2"/>
</dbReference>
<dbReference type="Pfam" id="PF00047">
    <property type="entry name" value="ig"/>
    <property type="match status" value="1"/>
</dbReference>
<dbReference type="GO" id="GO:0032589">
    <property type="term" value="C:neuron projection membrane"/>
    <property type="evidence" value="ECO:0007669"/>
    <property type="project" value="TreeGrafter"/>
</dbReference>
<dbReference type="STRING" id="6573.A0A210QZM2"/>
<dbReference type="EMBL" id="NEDP02001152">
    <property type="protein sequence ID" value="OWF54213.1"/>
    <property type="molecule type" value="Genomic_DNA"/>
</dbReference>
<protein>
    <submittedName>
        <fullName evidence="2">Protogenin</fullName>
    </submittedName>
</protein>
<name>A0A210QZM2_MIZYE</name>
<dbReference type="InterPro" id="IPR003598">
    <property type="entry name" value="Ig_sub2"/>
</dbReference>
<dbReference type="PANTHER" id="PTHR23279">
    <property type="entry name" value="DEFECTIVE PROBOSCIS EXTENSION RESPONSE DPR -RELATED"/>
    <property type="match status" value="1"/>
</dbReference>
<dbReference type="SMART" id="SM00408">
    <property type="entry name" value="IGc2"/>
    <property type="match status" value="2"/>
</dbReference>
<dbReference type="OrthoDB" id="8049355at2759"/>
<proteinExistence type="predicted"/>
<dbReference type="SUPFAM" id="SSF48726">
    <property type="entry name" value="Immunoglobulin"/>
    <property type="match status" value="2"/>
</dbReference>
<dbReference type="InterPro" id="IPR003599">
    <property type="entry name" value="Ig_sub"/>
</dbReference>
<feature type="domain" description="Ig-like" evidence="1">
    <location>
        <begin position="192"/>
        <end position="293"/>
    </location>
</feature>
<evidence type="ECO:0000259" key="1">
    <source>
        <dbReference type="PROSITE" id="PS50835"/>
    </source>
</evidence>
<comment type="caution">
    <text evidence="2">The sequence shown here is derived from an EMBL/GenBank/DDBJ whole genome shotgun (WGS) entry which is preliminary data.</text>
</comment>
<accession>A0A210QZM2</accession>
<dbReference type="InterPro" id="IPR037448">
    <property type="entry name" value="Zig-8"/>
</dbReference>
<dbReference type="Pfam" id="PF07686">
    <property type="entry name" value="V-set"/>
    <property type="match status" value="1"/>
</dbReference>
<dbReference type="GO" id="GO:0050808">
    <property type="term" value="P:synapse organization"/>
    <property type="evidence" value="ECO:0007669"/>
    <property type="project" value="TreeGrafter"/>
</dbReference>
<reference evidence="2 3" key="1">
    <citation type="journal article" date="2017" name="Nat. Ecol. Evol.">
        <title>Scallop genome provides insights into evolution of bilaterian karyotype and development.</title>
        <authorList>
            <person name="Wang S."/>
            <person name="Zhang J."/>
            <person name="Jiao W."/>
            <person name="Li J."/>
            <person name="Xun X."/>
            <person name="Sun Y."/>
            <person name="Guo X."/>
            <person name="Huan P."/>
            <person name="Dong B."/>
            <person name="Zhang L."/>
            <person name="Hu X."/>
            <person name="Sun X."/>
            <person name="Wang J."/>
            <person name="Zhao C."/>
            <person name="Wang Y."/>
            <person name="Wang D."/>
            <person name="Huang X."/>
            <person name="Wang R."/>
            <person name="Lv J."/>
            <person name="Li Y."/>
            <person name="Zhang Z."/>
            <person name="Liu B."/>
            <person name="Lu W."/>
            <person name="Hui Y."/>
            <person name="Liang J."/>
            <person name="Zhou Z."/>
            <person name="Hou R."/>
            <person name="Li X."/>
            <person name="Liu Y."/>
            <person name="Li H."/>
            <person name="Ning X."/>
            <person name="Lin Y."/>
            <person name="Zhao L."/>
            <person name="Xing Q."/>
            <person name="Dou J."/>
            <person name="Li Y."/>
            <person name="Mao J."/>
            <person name="Guo H."/>
            <person name="Dou H."/>
            <person name="Li T."/>
            <person name="Mu C."/>
            <person name="Jiang W."/>
            <person name="Fu Q."/>
            <person name="Fu X."/>
            <person name="Miao Y."/>
            <person name="Liu J."/>
            <person name="Yu Q."/>
            <person name="Li R."/>
            <person name="Liao H."/>
            <person name="Li X."/>
            <person name="Kong Y."/>
            <person name="Jiang Z."/>
            <person name="Chourrout D."/>
            <person name="Li R."/>
            <person name="Bao Z."/>
        </authorList>
    </citation>
    <scope>NUCLEOTIDE SEQUENCE [LARGE SCALE GENOMIC DNA]</scope>
    <source>
        <strain evidence="2 3">PY_sf001</strain>
    </source>
</reference>
<dbReference type="InterPro" id="IPR007110">
    <property type="entry name" value="Ig-like_dom"/>
</dbReference>
<dbReference type="InterPro" id="IPR036179">
    <property type="entry name" value="Ig-like_dom_sf"/>
</dbReference>
<evidence type="ECO:0000313" key="2">
    <source>
        <dbReference type="EMBL" id="OWF54213.1"/>
    </source>
</evidence>
<keyword evidence="3" id="KW-1185">Reference proteome</keyword>
<dbReference type="PANTHER" id="PTHR23279:SF36">
    <property type="entry name" value="DEFECTIVE PROBOSCIS EXTENSION RESPONSE 9, ISOFORM A"/>
    <property type="match status" value="1"/>
</dbReference>
<dbReference type="Proteomes" id="UP000242188">
    <property type="component" value="Unassembled WGS sequence"/>
</dbReference>
<dbReference type="PROSITE" id="PS50835">
    <property type="entry name" value="IG_LIKE"/>
    <property type="match status" value="2"/>
</dbReference>
<evidence type="ECO:0000313" key="3">
    <source>
        <dbReference type="Proteomes" id="UP000242188"/>
    </source>
</evidence>
<dbReference type="InterPro" id="IPR013783">
    <property type="entry name" value="Ig-like_fold"/>
</dbReference>
<dbReference type="InterPro" id="IPR013151">
    <property type="entry name" value="Immunoglobulin_dom"/>
</dbReference>
<organism evidence="2 3">
    <name type="scientific">Mizuhopecten yessoensis</name>
    <name type="common">Japanese scallop</name>
    <name type="synonym">Patinopecten yessoensis</name>
    <dbReference type="NCBI Taxonomy" id="6573"/>
    <lineage>
        <taxon>Eukaryota</taxon>
        <taxon>Metazoa</taxon>
        <taxon>Spiralia</taxon>
        <taxon>Lophotrochozoa</taxon>
        <taxon>Mollusca</taxon>
        <taxon>Bivalvia</taxon>
        <taxon>Autobranchia</taxon>
        <taxon>Pteriomorphia</taxon>
        <taxon>Pectinida</taxon>
        <taxon>Pectinoidea</taxon>
        <taxon>Pectinidae</taxon>
        <taxon>Mizuhopecten</taxon>
    </lineage>
</organism>